<feature type="domain" description="XdhC Rossmann" evidence="2">
    <location>
        <begin position="168"/>
        <end position="305"/>
    </location>
</feature>
<gene>
    <name evidence="3" type="ORF">J2Z37_002123</name>
</gene>
<comment type="caution">
    <text evidence="3">The sequence shown here is derived from an EMBL/GenBank/DDBJ whole genome shotgun (WGS) entry which is preliminary data.</text>
</comment>
<dbReference type="Proteomes" id="UP001519343">
    <property type="component" value="Unassembled WGS sequence"/>
</dbReference>
<accession>A0ABS4GPZ5</accession>
<dbReference type="Pfam" id="PF13478">
    <property type="entry name" value="XdhC_C"/>
    <property type="match status" value="1"/>
</dbReference>
<dbReference type="EMBL" id="JAGGKT010000005">
    <property type="protein sequence ID" value="MBP1932122.1"/>
    <property type="molecule type" value="Genomic_DNA"/>
</dbReference>
<evidence type="ECO:0000259" key="2">
    <source>
        <dbReference type="Pfam" id="PF13478"/>
    </source>
</evidence>
<organism evidence="3 4">
    <name type="scientific">Ammoniphilus resinae</name>
    <dbReference type="NCBI Taxonomy" id="861532"/>
    <lineage>
        <taxon>Bacteria</taxon>
        <taxon>Bacillati</taxon>
        <taxon>Bacillota</taxon>
        <taxon>Bacilli</taxon>
        <taxon>Bacillales</taxon>
        <taxon>Paenibacillaceae</taxon>
        <taxon>Aneurinibacillus group</taxon>
        <taxon>Ammoniphilus</taxon>
    </lineage>
</organism>
<dbReference type="InterPro" id="IPR027051">
    <property type="entry name" value="XdhC_Rossmann_dom"/>
</dbReference>
<dbReference type="InterPro" id="IPR052698">
    <property type="entry name" value="MoCofactor_Util/Proc"/>
</dbReference>
<dbReference type="RefSeq" id="WP_209810186.1">
    <property type="nucleotide sequence ID" value="NZ_JAGGKT010000005.1"/>
</dbReference>
<evidence type="ECO:0000259" key="1">
    <source>
        <dbReference type="Pfam" id="PF02625"/>
    </source>
</evidence>
<keyword evidence="4" id="KW-1185">Reference proteome</keyword>
<dbReference type="InterPro" id="IPR003777">
    <property type="entry name" value="XdhC_CoxI"/>
</dbReference>
<dbReference type="Gene3D" id="3.40.50.720">
    <property type="entry name" value="NAD(P)-binding Rossmann-like Domain"/>
    <property type="match status" value="1"/>
</dbReference>
<dbReference type="PANTHER" id="PTHR30388:SF6">
    <property type="entry name" value="XANTHINE DEHYDROGENASE SUBUNIT A-RELATED"/>
    <property type="match status" value="1"/>
</dbReference>
<evidence type="ECO:0000313" key="3">
    <source>
        <dbReference type="EMBL" id="MBP1932122.1"/>
    </source>
</evidence>
<reference evidence="3 4" key="1">
    <citation type="submission" date="2021-03" db="EMBL/GenBank/DDBJ databases">
        <title>Genomic Encyclopedia of Type Strains, Phase IV (KMG-IV): sequencing the most valuable type-strain genomes for metagenomic binning, comparative biology and taxonomic classification.</title>
        <authorList>
            <person name="Goeker M."/>
        </authorList>
    </citation>
    <scope>NUCLEOTIDE SEQUENCE [LARGE SCALE GENOMIC DNA]</scope>
    <source>
        <strain evidence="3 4">DSM 24738</strain>
    </source>
</reference>
<feature type="domain" description="XdhC- CoxI" evidence="1">
    <location>
        <begin position="16"/>
        <end position="79"/>
    </location>
</feature>
<proteinExistence type="predicted"/>
<name>A0ABS4GPZ5_9BACL</name>
<protein>
    <submittedName>
        <fullName evidence="3">Xanthine dehydrogenase accessory factor</fullName>
    </submittedName>
</protein>
<dbReference type="Pfam" id="PF02625">
    <property type="entry name" value="XdhC_CoxI"/>
    <property type="match status" value="1"/>
</dbReference>
<sequence>MNDLLRALEIMKKRPTERFVMATIFRVEGSAYRREGAKMLIDESGTTHGILSAGCLEEDLMHRAKEVFHTNQSKTMTYDLRGEDDLSWGQGAGCHGTVHIFLEATSWKNGGWDKVEQKLLAGVSVISEKSLVGAGTTMWGEDGEILYFMQETEDSPRFVEQYQPRECLYVFGAGPDAEPIVEYADKVDFSVCLIDPRSDRCSEKYFPHAEQRIVEFPDLYLRANSIPKNSYVLIMTHNFQWDQQILRHFISHKDPPHYLGILGSKQRTERLLSPSPIPDWIHAPVGLKIGAEGPEEIAVSILAELIQCRNGKHSRN</sequence>
<dbReference type="PANTHER" id="PTHR30388">
    <property type="entry name" value="ALDEHYDE OXIDOREDUCTASE MOLYBDENUM COFACTOR ASSEMBLY PROTEIN"/>
    <property type="match status" value="1"/>
</dbReference>
<evidence type="ECO:0000313" key="4">
    <source>
        <dbReference type="Proteomes" id="UP001519343"/>
    </source>
</evidence>